<keyword evidence="2" id="KW-1185">Reference proteome</keyword>
<dbReference type="AlphaFoldDB" id="A0A0N4TW62"/>
<accession>A0A0N4TW62</accession>
<dbReference type="WBParaSite" id="BPAG_0001316201-mRNA-1">
    <property type="protein sequence ID" value="BPAG_0001316201-mRNA-1"/>
    <property type="gene ID" value="BPAG_0001316201"/>
</dbReference>
<evidence type="ECO:0000313" key="3">
    <source>
        <dbReference type="WBParaSite" id="BPAG_0001316201-mRNA-1"/>
    </source>
</evidence>
<proteinExistence type="predicted"/>
<evidence type="ECO:0000313" key="2">
    <source>
        <dbReference type="Proteomes" id="UP000278627"/>
    </source>
</evidence>
<reference evidence="1 2" key="2">
    <citation type="submission" date="2018-11" db="EMBL/GenBank/DDBJ databases">
        <authorList>
            <consortium name="Pathogen Informatics"/>
        </authorList>
    </citation>
    <scope>NUCLEOTIDE SEQUENCE [LARGE SCALE GENOMIC DNA]</scope>
</reference>
<dbReference type="EMBL" id="UZAD01013352">
    <property type="protein sequence ID" value="VDN94276.1"/>
    <property type="molecule type" value="Genomic_DNA"/>
</dbReference>
<dbReference type="Proteomes" id="UP000278627">
    <property type="component" value="Unassembled WGS sequence"/>
</dbReference>
<organism evidence="3">
    <name type="scientific">Brugia pahangi</name>
    <name type="common">Filarial nematode worm</name>
    <dbReference type="NCBI Taxonomy" id="6280"/>
    <lineage>
        <taxon>Eukaryota</taxon>
        <taxon>Metazoa</taxon>
        <taxon>Ecdysozoa</taxon>
        <taxon>Nematoda</taxon>
        <taxon>Chromadorea</taxon>
        <taxon>Rhabditida</taxon>
        <taxon>Spirurina</taxon>
        <taxon>Spiruromorpha</taxon>
        <taxon>Filarioidea</taxon>
        <taxon>Onchocercidae</taxon>
        <taxon>Brugia</taxon>
    </lineage>
</organism>
<sequence length="132" mass="15152">MKSWAKIAGRVFFSFYLIAFIRRIFGICPNSRDIPPPICAFLFTNNECLDAFCVVNENSQQMELSQLWNNQITLAIIRSDCFLDLYDGANVTDTHRFLGGEISDDNIYDLSRYAFANRTSSYICQCNGFLMN</sequence>
<evidence type="ECO:0000313" key="1">
    <source>
        <dbReference type="EMBL" id="VDN94276.1"/>
    </source>
</evidence>
<reference evidence="3" key="1">
    <citation type="submission" date="2017-02" db="UniProtKB">
        <authorList>
            <consortium name="WormBaseParasite"/>
        </authorList>
    </citation>
    <scope>IDENTIFICATION</scope>
</reference>
<name>A0A0N4TW62_BRUPA</name>
<protein>
    <submittedName>
        <fullName evidence="3">Secreted protein</fullName>
    </submittedName>
</protein>
<gene>
    <name evidence="1" type="ORF">BPAG_LOCUS13090</name>
</gene>